<organism evidence="2 3">
    <name type="scientific">Hirschia litorea</name>
    <dbReference type="NCBI Taxonomy" id="1199156"/>
    <lineage>
        <taxon>Bacteria</taxon>
        <taxon>Pseudomonadati</taxon>
        <taxon>Pseudomonadota</taxon>
        <taxon>Alphaproteobacteria</taxon>
        <taxon>Hyphomonadales</taxon>
        <taxon>Hyphomonadaceae</taxon>
        <taxon>Hirschia</taxon>
    </lineage>
</organism>
<keyword evidence="1" id="KW-0812">Transmembrane</keyword>
<gene>
    <name evidence="2" type="ORF">ACFQS8_06705</name>
</gene>
<sequence>MWGAKVRYVLKQVLSDKSGATAIEYGLIVSLIAVAILSGAELLGSSNAAQIENVAVQWDAAVASQSK</sequence>
<proteinExistence type="predicted"/>
<evidence type="ECO:0000256" key="1">
    <source>
        <dbReference type="SAM" id="Phobius"/>
    </source>
</evidence>
<comment type="caution">
    <text evidence="2">The sequence shown here is derived from an EMBL/GenBank/DDBJ whole genome shotgun (WGS) entry which is preliminary data.</text>
</comment>
<keyword evidence="3" id="KW-1185">Reference proteome</keyword>
<dbReference type="EMBL" id="JBHTBR010000002">
    <property type="protein sequence ID" value="MFC7291300.1"/>
    <property type="molecule type" value="Genomic_DNA"/>
</dbReference>
<reference evidence="3" key="1">
    <citation type="journal article" date="2019" name="Int. J. Syst. Evol. Microbiol.">
        <title>The Global Catalogue of Microorganisms (GCM) 10K type strain sequencing project: providing services to taxonomists for standard genome sequencing and annotation.</title>
        <authorList>
            <consortium name="The Broad Institute Genomics Platform"/>
            <consortium name="The Broad Institute Genome Sequencing Center for Infectious Disease"/>
            <person name="Wu L."/>
            <person name="Ma J."/>
        </authorList>
    </citation>
    <scope>NUCLEOTIDE SEQUENCE [LARGE SCALE GENOMIC DNA]</scope>
    <source>
        <strain evidence="3">CCUG 51308</strain>
    </source>
</reference>
<evidence type="ECO:0000313" key="3">
    <source>
        <dbReference type="Proteomes" id="UP001596492"/>
    </source>
</evidence>
<dbReference type="InterPro" id="IPR007047">
    <property type="entry name" value="Flp_Fap"/>
</dbReference>
<protein>
    <submittedName>
        <fullName evidence="2">Flp family type IVb pilin</fullName>
    </submittedName>
</protein>
<keyword evidence="1" id="KW-1133">Transmembrane helix</keyword>
<feature type="transmembrane region" description="Helical" evidence="1">
    <location>
        <begin position="21"/>
        <end position="40"/>
    </location>
</feature>
<accession>A0ABW2IKE1</accession>
<dbReference type="Proteomes" id="UP001596492">
    <property type="component" value="Unassembled WGS sequence"/>
</dbReference>
<dbReference type="RefSeq" id="WP_382166493.1">
    <property type="nucleotide sequence ID" value="NZ_JBHTBR010000002.1"/>
</dbReference>
<evidence type="ECO:0000313" key="2">
    <source>
        <dbReference type="EMBL" id="MFC7291300.1"/>
    </source>
</evidence>
<keyword evidence="1" id="KW-0472">Membrane</keyword>
<name>A0ABW2IKE1_9PROT</name>
<dbReference type="Pfam" id="PF04964">
    <property type="entry name" value="Flp_Fap"/>
    <property type="match status" value="1"/>
</dbReference>